<dbReference type="GeneID" id="4393388"/>
<feature type="chain" id="PRO_5004208701" description="Coagulation factor 5/8 type domain-containing protein" evidence="1">
    <location>
        <begin position="22"/>
        <end position="298"/>
    </location>
</feature>
<dbReference type="eggNOG" id="ENOG502TG6Q">
    <property type="taxonomic scope" value="Eukaryota"/>
</dbReference>
<name>Q2GX35_CHAGB</name>
<keyword evidence="3" id="KW-1185">Reference proteome</keyword>
<dbReference type="Proteomes" id="UP000001056">
    <property type="component" value="Unassembled WGS sequence"/>
</dbReference>
<sequence length="298" mass="31954">MNLPALLRALLLHTLLTTTLAASPIRSIFLFKDVLKSNTTALTTSGFNTFIIFGVGVLPNGDIMYYSNTPGSSDVLLASGGAYVGGDALAAKVQSFKTASGTLINRVEICMNAQNIRQLMASPGPGATTPLYRNFAALRAAWGLDAVNNDDESIYDSASTVAFARMLGAIGYRYTIAPYDAGRLGFWAGVVSGVNSGESKGLLDRVYLQLYDGGARNVPASWQTALGMKVVPILWVVNDSKPQFGQSPAQVRSRLAQWSREAQVAGGGLWNDYDIEKMGLASASYAEYGYVLKEVFYD</sequence>
<dbReference type="RefSeq" id="XP_001225125.1">
    <property type="nucleotide sequence ID" value="XM_001225124.1"/>
</dbReference>
<dbReference type="EMBL" id="CH408033">
    <property type="protein sequence ID" value="EAQ86216.1"/>
    <property type="molecule type" value="Genomic_DNA"/>
</dbReference>
<evidence type="ECO:0000313" key="2">
    <source>
        <dbReference type="EMBL" id="EAQ86216.1"/>
    </source>
</evidence>
<feature type="signal peptide" evidence="1">
    <location>
        <begin position="1"/>
        <end position="21"/>
    </location>
</feature>
<gene>
    <name evidence="2" type="ORF">CHGG_07469</name>
</gene>
<dbReference type="HOGENOM" id="CLU_912188_0_0_1"/>
<proteinExistence type="predicted"/>
<dbReference type="VEuPathDB" id="FungiDB:CHGG_07469"/>
<protein>
    <recommendedName>
        <fullName evidence="4">Coagulation factor 5/8 type domain-containing protein</fullName>
    </recommendedName>
</protein>
<dbReference type="InParanoid" id="Q2GX35"/>
<accession>Q2GX35</accession>
<dbReference type="STRING" id="306901.Q2GX35"/>
<dbReference type="OrthoDB" id="5186230at2759"/>
<keyword evidence="1" id="KW-0732">Signal</keyword>
<dbReference type="OMA" id="WGLDAVN"/>
<evidence type="ECO:0000313" key="3">
    <source>
        <dbReference type="Proteomes" id="UP000001056"/>
    </source>
</evidence>
<evidence type="ECO:0008006" key="4">
    <source>
        <dbReference type="Google" id="ProtNLM"/>
    </source>
</evidence>
<organism evidence="2 3">
    <name type="scientific">Chaetomium globosum (strain ATCC 6205 / CBS 148.51 / DSM 1962 / NBRC 6347 / NRRL 1970)</name>
    <name type="common">Soil fungus</name>
    <dbReference type="NCBI Taxonomy" id="306901"/>
    <lineage>
        <taxon>Eukaryota</taxon>
        <taxon>Fungi</taxon>
        <taxon>Dikarya</taxon>
        <taxon>Ascomycota</taxon>
        <taxon>Pezizomycotina</taxon>
        <taxon>Sordariomycetes</taxon>
        <taxon>Sordariomycetidae</taxon>
        <taxon>Sordariales</taxon>
        <taxon>Chaetomiaceae</taxon>
        <taxon>Chaetomium</taxon>
    </lineage>
</organism>
<dbReference type="AlphaFoldDB" id="Q2GX35"/>
<reference evidence="3" key="1">
    <citation type="journal article" date="2015" name="Genome Announc.">
        <title>Draft genome sequence of the cellulolytic fungus Chaetomium globosum.</title>
        <authorList>
            <person name="Cuomo C.A."/>
            <person name="Untereiner W.A."/>
            <person name="Ma L.-J."/>
            <person name="Grabherr M."/>
            <person name="Birren B.W."/>
        </authorList>
    </citation>
    <scope>NUCLEOTIDE SEQUENCE [LARGE SCALE GENOMIC DNA]</scope>
    <source>
        <strain evidence="3">ATCC 6205 / CBS 148.51 / DSM 1962 / NBRC 6347 / NRRL 1970</strain>
    </source>
</reference>
<evidence type="ECO:0000256" key="1">
    <source>
        <dbReference type="SAM" id="SignalP"/>
    </source>
</evidence>